<dbReference type="AlphaFoldDB" id="A0A939FP32"/>
<evidence type="ECO:0000313" key="2">
    <source>
        <dbReference type="Proteomes" id="UP000664781"/>
    </source>
</evidence>
<dbReference type="RefSeq" id="WP_207247455.1">
    <property type="nucleotide sequence ID" value="NZ_JAFMOF010000002.1"/>
</dbReference>
<proteinExistence type="predicted"/>
<protein>
    <submittedName>
        <fullName evidence="1">Uncharacterized protein</fullName>
    </submittedName>
</protein>
<organism evidence="1 2">
    <name type="scientific">Streptomyces triculaminicus</name>
    <dbReference type="NCBI Taxonomy" id="2816232"/>
    <lineage>
        <taxon>Bacteria</taxon>
        <taxon>Bacillati</taxon>
        <taxon>Actinomycetota</taxon>
        <taxon>Actinomycetes</taxon>
        <taxon>Kitasatosporales</taxon>
        <taxon>Streptomycetaceae</taxon>
        <taxon>Streptomyces</taxon>
    </lineage>
</organism>
<dbReference type="EMBL" id="JAFMOF010000002">
    <property type="protein sequence ID" value="MBO0654063.1"/>
    <property type="molecule type" value="Genomic_DNA"/>
</dbReference>
<reference evidence="1" key="1">
    <citation type="submission" date="2021-03" db="EMBL/GenBank/DDBJ databases">
        <title>Streptomyces strains.</title>
        <authorList>
            <person name="Lund M.B."/>
            <person name="Toerring T."/>
        </authorList>
    </citation>
    <scope>NUCLEOTIDE SEQUENCE</scope>
    <source>
        <strain evidence="1">JCM 4242</strain>
    </source>
</reference>
<gene>
    <name evidence="1" type="ORF">J1792_15160</name>
</gene>
<dbReference type="Proteomes" id="UP000664781">
    <property type="component" value="Unassembled WGS sequence"/>
</dbReference>
<name>A0A939FP32_9ACTN</name>
<sequence length="320" mass="34908">MKSARIPFTGTPWTLAYGGVLLGGDSPLLPVKVDGLAAMPDVKSHDLELVNYDGLLPGRDYMRGRVVSITFRVMADDSEHLDLLMGEVAAAFTHSRNEQPFSFCLPGVAQGAWAQVAGRVRKRETSIDETYGQFHPLVDVQLECTEPWIRAVRPIRKELAPSTDFKRGGYRFGRHRALRMPLRIPRDGGWGPPRTALLTNGSMDTAALRAEIRGPVEGPVLVFKEASQVVGRMGVERWPDGTPFRLTAGERLVLDVPVTGPPALTHYADGASAGTTVAPTLTQWARAEAGRTVEVSIEQSKTSYDGSASGFVEWQPGRFV</sequence>
<accession>A0A939FP32</accession>
<evidence type="ECO:0000313" key="1">
    <source>
        <dbReference type="EMBL" id="MBO0654063.1"/>
    </source>
</evidence>
<keyword evidence="2" id="KW-1185">Reference proteome</keyword>
<comment type="caution">
    <text evidence="1">The sequence shown here is derived from an EMBL/GenBank/DDBJ whole genome shotgun (WGS) entry which is preliminary data.</text>
</comment>